<reference evidence="1" key="1">
    <citation type="submission" date="2021-10" db="EMBL/GenBank/DDBJ databases">
        <title>Psilocybe cubensis genome.</title>
        <authorList>
            <person name="Mckernan K.J."/>
            <person name="Crawford S."/>
            <person name="Trippe A."/>
            <person name="Kane L.T."/>
            <person name="Mclaughlin S."/>
        </authorList>
    </citation>
    <scope>NUCLEOTIDE SEQUENCE</scope>
    <source>
        <strain evidence="1">MGC-MH-2018</strain>
    </source>
</reference>
<gene>
    <name evidence="1" type="ORF">JR316_0006362</name>
</gene>
<sequence>MQTFIGRYDGMLLMILFGALQVIFILGGHVCVGFHQSAFTIKLMELTVDKLPLFRGVSPNHIGFGVANYLGNHPSSNQSF</sequence>
<evidence type="ECO:0000313" key="2">
    <source>
        <dbReference type="Proteomes" id="UP000664032"/>
    </source>
</evidence>
<dbReference type="EMBL" id="JAFIQS020000005">
    <property type="protein sequence ID" value="KAH9481832.1"/>
    <property type="molecule type" value="Genomic_DNA"/>
</dbReference>
<accession>A0ACB8H2C8</accession>
<comment type="caution">
    <text evidence="1">The sequence shown here is derived from an EMBL/GenBank/DDBJ whole genome shotgun (WGS) entry which is preliminary data.</text>
</comment>
<evidence type="ECO:0000313" key="1">
    <source>
        <dbReference type="EMBL" id="KAH9481832.1"/>
    </source>
</evidence>
<dbReference type="Proteomes" id="UP000664032">
    <property type="component" value="Unassembled WGS sequence"/>
</dbReference>
<name>A0ACB8H2C8_PSICU</name>
<keyword evidence="2" id="KW-1185">Reference proteome</keyword>
<protein>
    <submittedName>
        <fullName evidence="1">Uncharacterized protein</fullName>
    </submittedName>
</protein>
<proteinExistence type="predicted"/>
<organism evidence="1 2">
    <name type="scientific">Psilocybe cubensis</name>
    <name type="common">Psychedelic mushroom</name>
    <name type="synonym">Stropharia cubensis</name>
    <dbReference type="NCBI Taxonomy" id="181762"/>
    <lineage>
        <taxon>Eukaryota</taxon>
        <taxon>Fungi</taxon>
        <taxon>Dikarya</taxon>
        <taxon>Basidiomycota</taxon>
        <taxon>Agaricomycotina</taxon>
        <taxon>Agaricomycetes</taxon>
        <taxon>Agaricomycetidae</taxon>
        <taxon>Agaricales</taxon>
        <taxon>Agaricineae</taxon>
        <taxon>Strophariaceae</taxon>
        <taxon>Psilocybe</taxon>
    </lineage>
</organism>